<evidence type="ECO:0000259" key="2">
    <source>
        <dbReference type="PROSITE" id="PS50222"/>
    </source>
</evidence>
<dbReference type="GO" id="GO:0005509">
    <property type="term" value="F:calcium ion binding"/>
    <property type="evidence" value="ECO:0007669"/>
    <property type="project" value="InterPro"/>
</dbReference>
<dbReference type="AlphaFoldDB" id="A0A0V7ZUC3"/>
<dbReference type="Gene3D" id="3.90.1580.10">
    <property type="entry name" value="paralog of FGE (formylglycine-generating enzyme)"/>
    <property type="match status" value="1"/>
</dbReference>
<gene>
    <name evidence="3" type="ORF">BC008_00235</name>
</gene>
<name>A0A0V7ZUC3_9CYAN</name>
<dbReference type="GO" id="GO:0004197">
    <property type="term" value="F:cysteine-type endopeptidase activity"/>
    <property type="evidence" value="ECO:0007669"/>
    <property type="project" value="InterPro"/>
</dbReference>
<dbReference type="PROSITE" id="PS00018">
    <property type="entry name" value="EF_HAND_1"/>
    <property type="match status" value="1"/>
</dbReference>
<dbReference type="InterPro" id="IPR016187">
    <property type="entry name" value="CTDL_fold"/>
</dbReference>
<dbReference type="SUPFAM" id="SSF56436">
    <property type="entry name" value="C-type lectin-like"/>
    <property type="match status" value="1"/>
</dbReference>
<dbReference type="PROSITE" id="PS50222">
    <property type="entry name" value="EF_HAND_2"/>
    <property type="match status" value="1"/>
</dbReference>
<dbReference type="EMBL" id="LMTZ01000076">
    <property type="protein sequence ID" value="KST68224.1"/>
    <property type="molecule type" value="Genomic_DNA"/>
</dbReference>
<dbReference type="InterPro" id="IPR005532">
    <property type="entry name" value="SUMF_dom"/>
</dbReference>
<dbReference type="InterPro" id="IPR018247">
    <property type="entry name" value="EF_Hand_1_Ca_BS"/>
</dbReference>
<dbReference type="InterPro" id="IPR011600">
    <property type="entry name" value="Pept_C14_caspase"/>
</dbReference>
<dbReference type="Gene3D" id="3.40.50.1460">
    <property type="match status" value="1"/>
</dbReference>
<comment type="caution">
    <text evidence="3">The sequence shown here is derived from an EMBL/GenBank/DDBJ whole genome shotgun (WGS) entry which is preliminary data.</text>
</comment>
<dbReference type="RefSeq" id="WP_027846084.1">
    <property type="nucleotide sequence ID" value="NZ_LMTZ01000076.1"/>
</dbReference>
<evidence type="ECO:0000313" key="3">
    <source>
        <dbReference type="EMBL" id="KST68224.1"/>
    </source>
</evidence>
<evidence type="ECO:0000256" key="1">
    <source>
        <dbReference type="SAM" id="MobiDB-lite"/>
    </source>
</evidence>
<reference evidence="3 4" key="1">
    <citation type="journal article" date="2015" name="Genome Announc.">
        <title>Draft Genome of the Euendolithic (true boring) Cyanobacterium Mastigocoleus testarum strain BC008.</title>
        <authorList>
            <person name="Guida B.S."/>
            <person name="Garcia-Pichel F."/>
        </authorList>
    </citation>
    <scope>NUCLEOTIDE SEQUENCE [LARGE SCALE GENOMIC DNA]</scope>
    <source>
        <strain evidence="3 4">BC008</strain>
    </source>
</reference>
<dbReference type="OrthoDB" id="473693at2"/>
<feature type="region of interest" description="Disordered" evidence="1">
    <location>
        <begin position="387"/>
        <end position="413"/>
    </location>
</feature>
<dbReference type="PANTHER" id="PTHR23150:SF19">
    <property type="entry name" value="FORMYLGLYCINE-GENERATING ENZYME"/>
    <property type="match status" value="1"/>
</dbReference>
<keyword evidence="4" id="KW-1185">Reference proteome</keyword>
<evidence type="ECO:0000313" key="4">
    <source>
        <dbReference type="Proteomes" id="UP000053372"/>
    </source>
</evidence>
<dbReference type="GO" id="GO:0120147">
    <property type="term" value="F:formylglycine-generating oxidase activity"/>
    <property type="evidence" value="ECO:0007669"/>
    <property type="project" value="TreeGrafter"/>
</dbReference>
<organism evidence="3 4">
    <name type="scientific">Mastigocoleus testarum BC008</name>
    <dbReference type="NCBI Taxonomy" id="371196"/>
    <lineage>
        <taxon>Bacteria</taxon>
        <taxon>Bacillati</taxon>
        <taxon>Cyanobacteriota</taxon>
        <taxon>Cyanophyceae</taxon>
        <taxon>Nostocales</taxon>
        <taxon>Hapalosiphonaceae</taxon>
        <taxon>Mastigocoleus</taxon>
    </lineage>
</organism>
<sequence>MAKFALLIGVSEYQKELKPLPAAVNDVEAMRRVLVNPEMGGFAESDIEVLTNPQPQKIRDAIFQLFLANRQKNDLLLFYFSGHGIKDDRGKLYLSSCETHKEYGRLVKPSAIAANYLHENINDSRSQRQVIILDCCFSGAIAQGMTVKDDGNVDLQAQLGGKGRAILTSSSSTQYSFEQEDLELSIYTKYLVEGIETGAADKDEDGQISADELHEYARSKVQEASPAMTPKFYPVEEGHKIFLAKSPQDDPKLKYRKEVETRAEQSRGNISPIVLGILELKREELKLSPEEANTIKEEVLQPYRDYKRKLDKYEQDLRDAINQEYPFNENTKKDLKEYQQDLGLRDEDIASIEKRIIAPKQTEYQRQQQEEGKKLLQQIEAEKQRQEAETKKLQQQRGAERKKQEAEKLRQQQVREKSQSFSIIQTQQFEFETATIVNVKPGFFGIGKTCEINHSRKTAKYFTEELGNGVVLEMVEIPGGKFMMGTEDEEIERLVRKFHWNGYRREKPRHQVTVKPFFMGKYPVTQAQWKAVAALPKVNRNLKPEPSKFKEDDRPVERVSWYDAVEFCDRLSHFVKGRLSSLNTDIQYRLPSEAEWEYVCRAHTTTPFHCGETITGELANYRASLAFADEPKGECREQTIPVGQFPANAFGLYDMQGNVWEWCADDFHDSYQGAPTDGSAWVEQNNDNDNRCRVLRGGSWGDLPVYCRSAYRGSSFARSVNTHVGLRVVCVAVA</sequence>
<dbReference type="Pfam" id="PF03781">
    <property type="entry name" value="FGE-sulfatase"/>
    <property type="match status" value="1"/>
</dbReference>
<dbReference type="NCBIfam" id="NF047832">
    <property type="entry name" value="caspase_w_EACC1"/>
    <property type="match status" value="1"/>
</dbReference>
<accession>A0A0V7ZUC3</accession>
<dbReference type="Proteomes" id="UP000053372">
    <property type="component" value="Unassembled WGS sequence"/>
</dbReference>
<feature type="domain" description="EF-hand" evidence="2">
    <location>
        <begin position="201"/>
        <end position="223"/>
    </location>
</feature>
<dbReference type="InterPro" id="IPR051043">
    <property type="entry name" value="Sulfatase_Mod_Factor_Kinase"/>
</dbReference>
<proteinExistence type="predicted"/>
<protein>
    <submittedName>
        <fullName evidence="3">Sulfatase-modifying factor protein</fullName>
    </submittedName>
</protein>
<dbReference type="PANTHER" id="PTHR23150">
    <property type="entry name" value="SULFATASE MODIFYING FACTOR 1, 2"/>
    <property type="match status" value="1"/>
</dbReference>
<dbReference type="InterPro" id="IPR042095">
    <property type="entry name" value="SUMF_sf"/>
</dbReference>
<dbReference type="SUPFAM" id="SSF52129">
    <property type="entry name" value="Caspase-like"/>
    <property type="match status" value="1"/>
</dbReference>
<dbReference type="GO" id="GO:0006508">
    <property type="term" value="P:proteolysis"/>
    <property type="evidence" value="ECO:0007669"/>
    <property type="project" value="InterPro"/>
</dbReference>
<dbReference type="InterPro" id="IPR029030">
    <property type="entry name" value="Caspase-like_dom_sf"/>
</dbReference>
<dbReference type="Pfam" id="PF00656">
    <property type="entry name" value="Peptidase_C14"/>
    <property type="match status" value="1"/>
</dbReference>
<dbReference type="InterPro" id="IPR002048">
    <property type="entry name" value="EF_hand_dom"/>
</dbReference>